<sequence>MEFKFNVQGELFCNKDGYSSIKLTHLLDEEYVNTNLILDVILKMRQLLQKNIGVNIPQTLNELPSDSRIYIKAFENKCYGYLIVSDDPLGTGKVKLHEMYVYEPYQKFGHGKSLFDKMLQVEIKAPTQILIDQPSFPLQRFMKKHFVGTTFQQNQLNTPSDTYSFNSSHKQKNSDFLSNVGRQMLMSGNQNQINYNNTPQYDKTKSFSGLRPRPDYIPDNFGKHYSLFGSHFNNVSTNPSKYDPQRQQYDFQLDFSLVKGNHPQLYRNQRSNENSLERDSSQGLYESQHFHSGSLTNRGEYGAAGQKLGQSMTVKDLLSMRKDELNKMGSPHKIGLAKVAVIYPHNLNDGIKAAPQAPFATFERENQGNKQFFRTGDKQSIIQI</sequence>
<evidence type="ECO:0000313" key="3">
    <source>
        <dbReference type="EMBL" id="CDW81737.1"/>
    </source>
</evidence>
<dbReference type="GO" id="GO:0019799">
    <property type="term" value="F:tubulin N-acetyltransferase activity"/>
    <property type="evidence" value="ECO:0007669"/>
    <property type="project" value="InterPro"/>
</dbReference>
<evidence type="ECO:0000313" key="4">
    <source>
        <dbReference type="Proteomes" id="UP000039865"/>
    </source>
</evidence>
<dbReference type="InterPro" id="IPR016181">
    <property type="entry name" value="Acyl_CoA_acyltransferase"/>
</dbReference>
<dbReference type="EMBL" id="CCKQ01010231">
    <property type="protein sequence ID" value="CDW81737.1"/>
    <property type="molecule type" value="Genomic_DNA"/>
</dbReference>
<name>A0A078AJU7_STYLE</name>
<feature type="domain" description="N-acetyltransferase" evidence="2">
    <location>
        <begin position="98"/>
        <end position="149"/>
    </location>
</feature>
<dbReference type="GO" id="GO:0005874">
    <property type="term" value="C:microtubule"/>
    <property type="evidence" value="ECO:0007669"/>
    <property type="project" value="InterPro"/>
</dbReference>
<evidence type="ECO:0000259" key="2">
    <source>
        <dbReference type="Pfam" id="PF05301"/>
    </source>
</evidence>
<keyword evidence="4" id="KW-1185">Reference proteome</keyword>
<dbReference type="Pfam" id="PF05301">
    <property type="entry name" value="Acetyltransf_16"/>
    <property type="match status" value="1"/>
</dbReference>
<dbReference type="AlphaFoldDB" id="A0A078AJU7"/>
<reference evidence="3 4" key="1">
    <citation type="submission" date="2014-06" db="EMBL/GenBank/DDBJ databases">
        <authorList>
            <person name="Swart Estienne"/>
        </authorList>
    </citation>
    <scope>NUCLEOTIDE SEQUENCE [LARGE SCALE GENOMIC DNA]</scope>
    <source>
        <strain evidence="3 4">130c</strain>
    </source>
</reference>
<accession>A0A078AJU7</accession>
<feature type="region of interest" description="Disordered" evidence="1">
    <location>
        <begin position="192"/>
        <end position="214"/>
    </location>
</feature>
<organism evidence="3 4">
    <name type="scientific">Stylonychia lemnae</name>
    <name type="common">Ciliate</name>
    <dbReference type="NCBI Taxonomy" id="5949"/>
    <lineage>
        <taxon>Eukaryota</taxon>
        <taxon>Sar</taxon>
        <taxon>Alveolata</taxon>
        <taxon>Ciliophora</taxon>
        <taxon>Intramacronucleata</taxon>
        <taxon>Spirotrichea</taxon>
        <taxon>Stichotrichia</taxon>
        <taxon>Sporadotrichida</taxon>
        <taxon>Oxytrichidae</taxon>
        <taxon>Stylonychinae</taxon>
        <taxon>Stylonychia</taxon>
    </lineage>
</organism>
<dbReference type="CDD" id="cd04301">
    <property type="entry name" value="NAT_SF"/>
    <property type="match status" value="1"/>
</dbReference>
<dbReference type="InParanoid" id="A0A078AJU7"/>
<dbReference type="OrthoDB" id="447510at2759"/>
<feature type="compositionally biased region" description="Polar residues" evidence="1">
    <location>
        <begin position="192"/>
        <end position="201"/>
    </location>
</feature>
<keyword evidence="3" id="KW-0808">Transferase</keyword>
<dbReference type="Gene3D" id="3.40.630.30">
    <property type="match status" value="1"/>
</dbReference>
<gene>
    <name evidence="3" type="primary">Contig855.g932</name>
    <name evidence="3" type="ORF">STYLEM_10761</name>
</gene>
<proteinExistence type="predicted"/>
<dbReference type="InterPro" id="IPR007965">
    <property type="entry name" value="GNAT_ATAT"/>
</dbReference>
<protein>
    <submittedName>
        <fullName evidence="3">Alpha-tubulin n-acetyltransferase</fullName>
    </submittedName>
</protein>
<dbReference type="SUPFAM" id="SSF55729">
    <property type="entry name" value="Acyl-CoA N-acyltransferases (Nat)"/>
    <property type="match status" value="1"/>
</dbReference>
<dbReference type="Proteomes" id="UP000039865">
    <property type="component" value="Unassembled WGS sequence"/>
</dbReference>
<evidence type="ECO:0000256" key="1">
    <source>
        <dbReference type="SAM" id="MobiDB-lite"/>
    </source>
</evidence>